<dbReference type="CDD" id="cd00202">
    <property type="entry name" value="ZnF_GATA"/>
    <property type="match status" value="1"/>
</dbReference>
<dbReference type="EMBL" id="CP133612">
    <property type="protein sequence ID" value="WMV12485.1"/>
    <property type="molecule type" value="Genomic_DNA"/>
</dbReference>
<dbReference type="SUPFAM" id="SSF57716">
    <property type="entry name" value="Glucocorticoid receptor-like (DNA-binding domain)"/>
    <property type="match status" value="1"/>
</dbReference>
<keyword evidence="2" id="KW-0238">DNA-binding</keyword>
<sequence>MQHSFCINAQPKLPDEKFQMPKMLQNEQMKDEQILSLNAWIPSIFLKQFYVTRALYCMRRRAKSQKNMQHSFCINAQPKLPDEKFQMPKMLQNEQMKDEQILSLNAWIPSIFLKQFYILWVDKVHVSIVASSIVQPHIVACLLTDFLNLILGSGFDVVYGHVLDWKWERRAGVEIGEKLVAMRISGSSEDTNSVWARTTELHQRSNKRETAHWRPGPAEKPVLCNACGSRWRIRGTLHNYVPRHANRETQSYQLPSETTTRLLVRDGLEVGVVVSGQEGSSACPGEELNNIPSLVSAGSSSVNCMQMEETNDKDKDPFWNPNSVPKRKRSELTQRILSLVERLQRQLYNNLQEPEFENIPDGGEDVTLIYARNKYIPPNEIGLGAMLLVSPTTTTECSTSLPPMAEDNASCSMNVPAKNQ</sequence>
<evidence type="ECO:0000313" key="5">
    <source>
        <dbReference type="EMBL" id="WMV12485.1"/>
    </source>
</evidence>
<dbReference type="Pfam" id="PF00320">
    <property type="entry name" value="GATA"/>
    <property type="match status" value="1"/>
</dbReference>
<reference evidence="5" key="1">
    <citation type="submission" date="2023-08" db="EMBL/GenBank/DDBJ databases">
        <title>A de novo genome assembly of Solanum verrucosum Schlechtendal, a Mexican diploid species geographically isolated from the other diploid A-genome species in potato relatives.</title>
        <authorList>
            <person name="Hosaka K."/>
        </authorList>
    </citation>
    <scope>NUCLEOTIDE SEQUENCE</scope>
    <source>
        <tissue evidence="5">Young leaves</tissue>
    </source>
</reference>
<keyword evidence="3" id="KW-0804">Transcription</keyword>
<evidence type="ECO:0000259" key="4">
    <source>
        <dbReference type="Pfam" id="PF00320"/>
    </source>
</evidence>
<evidence type="ECO:0000313" key="6">
    <source>
        <dbReference type="Proteomes" id="UP001234989"/>
    </source>
</evidence>
<evidence type="ECO:0000256" key="1">
    <source>
        <dbReference type="ARBA" id="ARBA00023015"/>
    </source>
</evidence>
<keyword evidence="1" id="KW-0805">Transcription regulation</keyword>
<gene>
    <name evidence="5" type="ORF">MTR67_005870</name>
</gene>
<dbReference type="InterPro" id="IPR013088">
    <property type="entry name" value="Znf_NHR/GATA"/>
</dbReference>
<name>A0AAF0PZ76_SOLVR</name>
<dbReference type="Proteomes" id="UP001234989">
    <property type="component" value="Chromosome 1"/>
</dbReference>
<organism evidence="5 6">
    <name type="scientific">Solanum verrucosum</name>
    <dbReference type="NCBI Taxonomy" id="315347"/>
    <lineage>
        <taxon>Eukaryota</taxon>
        <taxon>Viridiplantae</taxon>
        <taxon>Streptophyta</taxon>
        <taxon>Embryophyta</taxon>
        <taxon>Tracheophyta</taxon>
        <taxon>Spermatophyta</taxon>
        <taxon>Magnoliopsida</taxon>
        <taxon>eudicotyledons</taxon>
        <taxon>Gunneridae</taxon>
        <taxon>Pentapetalae</taxon>
        <taxon>asterids</taxon>
        <taxon>lamiids</taxon>
        <taxon>Solanales</taxon>
        <taxon>Solanaceae</taxon>
        <taxon>Solanoideae</taxon>
        <taxon>Solaneae</taxon>
        <taxon>Solanum</taxon>
    </lineage>
</organism>
<dbReference type="GO" id="GO:0006355">
    <property type="term" value="P:regulation of DNA-templated transcription"/>
    <property type="evidence" value="ECO:0007669"/>
    <property type="project" value="InterPro"/>
</dbReference>
<accession>A0AAF0PZ76</accession>
<proteinExistence type="predicted"/>
<dbReference type="GO" id="GO:0043565">
    <property type="term" value="F:sequence-specific DNA binding"/>
    <property type="evidence" value="ECO:0007669"/>
    <property type="project" value="InterPro"/>
</dbReference>
<dbReference type="InterPro" id="IPR044589">
    <property type="entry name" value="GATA26/27"/>
</dbReference>
<evidence type="ECO:0000256" key="3">
    <source>
        <dbReference type="ARBA" id="ARBA00023163"/>
    </source>
</evidence>
<dbReference type="PANTHER" id="PTHR46855:SF10">
    <property type="entry name" value="GATA-TYPE DOMAIN-CONTAINING PROTEIN"/>
    <property type="match status" value="1"/>
</dbReference>
<dbReference type="PANTHER" id="PTHR46855">
    <property type="entry name" value="OSJNBB0038F03.10 PROTEIN"/>
    <property type="match status" value="1"/>
</dbReference>
<keyword evidence="6" id="KW-1185">Reference proteome</keyword>
<dbReference type="InterPro" id="IPR000679">
    <property type="entry name" value="Znf_GATA"/>
</dbReference>
<evidence type="ECO:0000256" key="2">
    <source>
        <dbReference type="ARBA" id="ARBA00023125"/>
    </source>
</evidence>
<feature type="domain" description="GATA-type" evidence="4">
    <location>
        <begin position="207"/>
        <end position="236"/>
    </location>
</feature>
<dbReference type="Gene3D" id="3.30.50.10">
    <property type="entry name" value="Erythroid Transcription Factor GATA-1, subunit A"/>
    <property type="match status" value="1"/>
</dbReference>
<dbReference type="AlphaFoldDB" id="A0AAF0PZ76"/>
<dbReference type="GO" id="GO:0008270">
    <property type="term" value="F:zinc ion binding"/>
    <property type="evidence" value="ECO:0007669"/>
    <property type="project" value="InterPro"/>
</dbReference>
<protein>
    <recommendedName>
        <fullName evidence="4">GATA-type domain-containing protein</fullName>
    </recommendedName>
</protein>